<evidence type="ECO:0000256" key="1">
    <source>
        <dbReference type="ARBA" id="ARBA00006174"/>
    </source>
</evidence>
<proteinExistence type="inferred from homology"/>
<evidence type="ECO:0000313" key="4">
    <source>
        <dbReference type="EMBL" id="MFD1232255.1"/>
    </source>
</evidence>
<sequence>MTTRLTPALAEFVADPGRHAGDDVATLVTTAVLDTVGCALAATAEPAVTRLRTAVAPDGPLPEGPCTVLVDGSRTDAPTAALLNGTAGHALDFDDVDDALTGHPSTVLVPAVLAVAEQVGADGATVVEAFWRGLVVERALAAGVGIGGHYARGWHSTATLGVVGAAAAAAVLLGLDADATRHALGISASRAAGSRRNFGSMTKPLHAGVAASDAVLAARLAAAGFTADADQLDSPFGYLALFSGETGDPGTTDLAAAAARALAVVADPGPAALNVKLHPCCYATHAPADAALDLAGRGVVAAEIDTVSVRVPPGGLRPLITRAPRTELEGKFSMGYVVAACLHDGALRLASFTDEAVTRPAVADLAARVGSTETLPHKESTGGGAADGLEFSAEVTVRTRDGAEHTAHCPAPLGHATRPAGAQALRAKFDDCLARGGHGADADAVWERLSGLRELDRVSLAARVGS</sequence>
<dbReference type="InterPro" id="IPR036148">
    <property type="entry name" value="MmgE/PrpD_sf"/>
</dbReference>
<dbReference type="Gene3D" id="3.30.1330.120">
    <property type="entry name" value="2-methylcitrate dehydratase PrpD"/>
    <property type="match status" value="1"/>
</dbReference>
<name>A0ABW3VC02_9PSEU</name>
<dbReference type="EMBL" id="JBHTMB010000020">
    <property type="protein sequence ID" value="MFD1232255.1"/>
    <property type="molecule type" value="Genomic_DNA"/>
</dbReference>
<dbReference type="InterPro" id="IPR042183">
    <property type="entry name" value="MmgE/PrpD_sf_1"/>
</dbReference>
<dbReference type="RefSeq" id="WP_339122583.1">
    <property type="nucleotide sequence ID" value="NZ_BAABKS010000055.1"/>
</dbReference>
<accession>A0ABW3VC02</accession>
<reference evidence="5" key="1">
    <citation type="journal article" date="2019" name="Int. J. Syst. Evol. Microbiol.">
        <title>The Global Catalogue of Microorganisms (GCM) 10K type strain sequencing project: providing services to taxonomists for standard genome sequencing and annotation.</title>
        <authorList>
            <consortium name="The Broad Institute Genomics Platform"/>
            <consortium name="The Broad Institute Genome Sequencing Center for Infectious Disease"/>
            <person name="Wu L."/>
            <person name="Ma J."/>
        </authorList>
    </citation>
    <scope>NUCLEOTIDE SEQUENCE [LARGE SCALE GENOMIC DNA]</scope>
    <source>
        <strain evidence="5">CCUG 49018</strain>
    </source>
</reference>
<dbReference type="InterPro" id="IPR045337">
    <property type="entry name" value="MmgE_PrpD_C"/>
</dbReference>
<dbReference type="SUPFAM" id="SSF103378">
    <property type="entry name" value="2-methylcitrate dehydratase PrpD"/>
    <property type="match status" value="1"/>
</dbReference>
<dbReference type="PANTHER" id="PTHR16943:SF8">
    <property type="entry name" value="2-METHYLCITRATE DEHYDRATASE"/>
    <property type="match status" value="1"/>
</dbReference>
<dbReference type="PANTHER" id="PTHR16943">
    <property type="entry name" value="2-METHYLCITRATE DEHYDRATASE-RELATED"/>
    <property type="match status" value="1"/>
</dbReference>
<evidence type="ECO:0000313" key="5">
    <source>
        <dbReference type="Proteomes" id="UP001597182"/>
    </source>
</evidence>
<evidence type="ECO:0000259" key="2">
    <source>
        <dbReference type="Pfam" id="PF03972"/>
    </source>
</evidence>
<dbReference type="InterPro" id="IPR042188">
    <property type="entry name" value="MmgE/PrpD_sf_2"/>
</dbReference>
<dbReference type="InterPro" id="IPR045336">
    <property type="entry name" value="MmgE_PrpD_N"/>
</dbReference>
<comment type="caution">
    <text evidence="4">The sequence shown here is derived from an EMBL/GenBank/DDBJ whole genome shotgun (WGS) entry which is preliminary data.</text>
</comment>
<protein>
    <submittedName>
        <fullName evidence="4">MmgE/PrpD family protein</fullName>
    </submittedName>
</protein>
<dbReference type="Pfam" id="PF19305">
    <property type="entry name" value="MmgE_PrpD_C"/>
    <property type="match status" value="1"/>
</dbReference>
<evidence type="ECO:0000259" key="3">
    <source>
        <dbReference type="Pfam" id="PF19305"/>
    </source>
</evidence>
<dbReference type="InterPro" id="IPR005656">
    <property type="entry name" value="MmgE_PrpD"/>
</dbReference>
<organism evidence="4 5">
    <name type="scientific">Pseudonocardia benzenivorans</name>
    <dbReference type="NCBI Taxonomy" id="228005"/>
    <lineage>
        <taxon>Bacteria</taxon>
        <taxon>Bacillati</taxon>
        <taxon>Actinomycetota</taxon>
        <taxon>Actinomycetes</taxon>
        <taxon>Pseudonocardiales</taxon>
        <taxon>Pseudonocardiaceae</taxon>
        <taxon>Pseudonocardia</taxon>
    </lineage>
</organism>
<dbReference type="Pfam" id="PF03972">
    <property type="entry name" value="MmgE_PrpD_N"/>
    <property type="match status" value="1"/>
</dbReference>
<gene>
    <name evidence="4" type="ORF">ACFQ34_03065</name>
</gene>
<keyword evidence="5" id="KW-1185">Reference proteome</keyword>
<dbReference type="Gene3D" id="1.10.4100.10">
    <property type="entry name" value="2-methylcitrate dehydratase PrpD"/>
    <property type="match status" value="1"/>
</dbReference>
<feature type="domain" description="MmgE/PrpD N-terminal" evidence="2">
    <location>
        <begin position="9"/>
        <end position="245"/>
    </location>
</feature>
<feature type="domain" description="MmgE/PrpD C-terminal" evidence="3">
    <location>
        <begin position="278"/>
        <end position="438"/>
    </location>
</feature>
<dbReference type="Proteomes" id="UP001597182">
    <property type="component" value="Unassembled WGS sequence"/>
</dbReference>
<comment type="similarity">
    <text evidence="1">Belongs to the PrpD family.</text>
</comment>